<dbReference type="EMBL" id="MFAY01000024">
    <property type="protein sequence ID" value="OGD88862.1"/>
    <property type="molecule type" value="Genomic_DNA"/>
</dbReference>
<protein>
    <submittedName>
        <fullName evidence="1">Uncharacterized protein</fullName>
    </submittedName>
</protein>
<organism evidence="1 2">
    <name type="scientific">Candidatus Curtissbacteria bacterium RIFCSPHIGHO2_01_FULL_40_12</name>
    <dbReference type="NCBI Taxonomy" id="1797710"/>
    <lineage>
        <taxon>Bacteria</taxon>
        <taxon>Candidatus Curtissiibacteriota</taxon>
    </lineage>
</organism>
<evidence type="ECO:0000313" key="2">
    <source>
        <dbReference type="Proteomes" id="UP000178577"/>
    </source>
</evidence>
<proteinExistence type="predicted"/>
<reference evidence="1 2" key="1">
    <citation type="journal article" date="2016" name="Nat. Commun.">
        <title>Thousands of microbial genomes shed light on interconnected biogeochemical processes in an aquifer system.</title>
        <authorList>
            <person name="Anantharaman K."/>
            <person name="Brown C.T."/>
            <person name="Hug L.A."/>
            <person name="Sharon I."/>
            <person name="Castelle C.J."/>
            <person name="Probst A.J."/>
            <person name="Thomas B.C."/>
            <person name="Singh A."/>
            <person name="Wilkins M.J."/>
            <person name="Karaoz U."/>
            <person name="Brodie E.L."/>
            <person name="Williams K.H."/>
            <person name="Hubbard S.S."/>
            <person name="Banfield J.F."/>
        </authorList>
    </citation>
    <scope>NUCLEOTIDE SEQUENCE [LARGE SCALE GENOMIC DNA]</scope>
</reference>
<evidence type="ECO:0000313" key="1">
    <source>
        <dbReference type="EMBL" id="OGD88862.1"/>
    </source>
</evidence>
<gene>
    <name evidence="1" type="ORF">A2693_04310</name>
</gene>
<dbReference type="Proteomes" id="UP000178577">
    <property type="component" value="Unassembled WGS sequence"/>
</dbReference>
<sequence>MSPECDFFSGSNGVRCHRVRALSVIKEHLGLNVEELKELLPVLCQEEGDSERIIDCPAFAQLITGDNSDFAIRQRL</sequence>
<accession>A0A1F5GAE9</accession>
<name>A0A1F5GAE9_9BACT</name>
<comment type="caution">
    <text evidence="1">The sequence shown here is derived from an EMBL/GenBank/DDBJ whole genome shotgun (WGS) entry which is preliminary data.</text>
</comment>
<dbReference type="AlphaFoldDB" id="A0A1F5GAE9"/>